<dbReference type="AlphaFoldDB" id="A0A845V7E6"/>
<dbReference type="InterPro" id="IPR035895">
    <property type="entry name" value="HPr-like_sf"/>
</dbReference>
<evidence type="ECO:0000256" key="1">
    <source>
        <dbReference type="ARBA" id="ARBA00004496"/>
    </source>
</evidence>
<comment type="similarity">
    <text evidence="2">Belongs to the HPr family.</text>
</comment>
<dbReference type="InterPro" id="IPR002114">
    <property type="entry name" value="PTS_HPr_Ser_P_site"/>
</dbReference>
<comment type="subcellular location">
    <subcellularLocation>
        <location evidence="1">Cytoplasm</location>
    </subcellularLocation>
</comment>
<dbReference type="Gene3D" id="3.30.1340.10">
    <property type="entry name" value="HPr-like"/>
    <property type="match status" value="1"/>
</dbReference>
<evidence type="ECO:0000259" key="5">
    <source>
        <dbReference type="PROSITE" id="PS51350"/>
    </source>
</evidence>
<dbReference type="NCBIfam" id="TIGR01003">
    <property type="entry name" value="PTS_HPr_family"/>
    <property type="match status" value="1"/>
</dbReference>
<name>A0A845V7E6_9GAMM</name>
<evidence type="ECO:0000313" key="6">
    <source>
        <dbReference type="EMBL" id="NDY96101.1"/>
    </source>
</evidence>
<accession>A0A845V7E6</accession>
<dbReference type="InterPro" id="IPR050399">
    <property type="entry name" value="HPr"/>
</dbReference>
<keyword evidence="4" id="KW-0598">Phosphotransferase system</keyword>
<keyword evidence="7" id="KW-1185">Reference proteome</keyword>
<dbReference type="RefSeq" id="WP_164211475.1">
    <property type="nucleotide sequence ID" value="NZ_JAAGSC010000041.1"/>
</dbReference>
<dbReference type="Pfam" id="PF00381">
    <property type="entry name" value="PTS-HPr"/>
    <property type="match status" value="1"/>
</dbReference>
<dbReference type="SUPFAM" id="SSF55594">
    <property type="entry name" value="HPr-like"/>
    <property type="match status" value="1"/>
</dbReference>
<gene>
    <name evidence="6" type="ORF">G3I74_10200</name>
</gene>
<dbReference type="GO" id="GO:0005737">
    <property type="term" value="C:cytoplasm"/>
    <property type="evidence" value="ECO:0007669"/>
    <property type="project" value="UniProtKB-SubCell"/>
</dbReference>
<keyword evidence="3" id="KW-0963">Cytoplasm</keyword>
<dbReference type="PROSITE" id="PS00589">
    <property type="entry name" value="PTS_HPR_SER"/>
    <property type="match status" value="1"/>
</dbReference>
<organism evidence="6 7">
    <name type="scientific">Wenzhouxiangella limi</name>
    <dbReference type="NCBI Taxonomy" id="2707351"/>
    <lineage>
        <taxon>Bacteria</taxon>
        <taxon>Pseudomonadati</taxon>
        <taxon>Pseudomonadota</taxon>
        <taxon>Gammaproteobacteria</taxon>
        <taxon>Chromatiales</taxon>
        <taxon>Wenzhouxiangellaceae</taxon>
        <taxon>Wenzhouxiangella</taxon>
    </lineage>
</organism>
<evidence type="ECO:0000256" key="4">
    <source>
        <dbReference type="ARBA" id="ARBA00022683"/>
    </source>
</evidence>
<dbReference type="PROSITE" id="PS00369">
    <property type="entry name" value="PTS_HPR_HIS"/>
    <property type="match status" value="1"/>
</dbReference>
<dbReference type="Proteomes" id="UP000484885">
    <property type="component" value="Unassembled WGS sequence"/>
</dbReference>
<comment type="caution">
    <text evidence="6">The sequence shown here is derived from an EMBL/GenBank/DDBJ whole genome shotgun (WGS) entry which is preliminary data.</text>
</comment>
<proteinExistence type="inferred from homology"/>
<feature type="domain" description="HPr" evidence="5">
    <location>
        <begin position="1"/>
        <end position="88"/>
    </location>
</feature>
<dbReference type="EMBL" id="JAAGSC010000041">
    <property type="protein sequence ID" value="NDY96101.1"/>
    <property type="molecule type" value="Genomic_DNA"/>
</dbReference>
<reference evidence="6 7" key="1">
    <citation type="submission" date="2020-02" db="EMBL/GenBank/DDBJ databases">
        <authorList>
            <person name="Zhang X.-Y."/>
        </authorList>
    </citation>
    <scope>NUCLEOTIDE SEQUENCE [LARGE SCALE GENOMIC DNA]</scope>
    <source>
        <strain evidence="6 7">C33</strain>
    </source>
</reference>
<protein>
    <submittedName>
        <fullName evidence="6">HPr family phosphocarrier protein</fullName>
    </submittedName>
</protein>
<evidence type="ECO:0000313" key="7">
    <source>
        <dbReference type="Proteomes" id="UP000484885"/>
    </source>
</evidence>
<dbReference type="InterPro" id="IPR000032">
    <property type="entry name" value="HPr-like"/>
</dbReference>
<evidence type="ECO:0000256" key="2">
    <source>
        <dbReference type="ARBA" id="ARBA00010736"/>
    </source>
</evidence>
<dbReference type="InterPro" id="IPR001020">
    <property type="entry name" value="PTS_HPr_His_P_site"/>
</dbReference>
<dbReference type="PRINTS" id="PR00107">
    <property type="entry name" value="PHOSPHOCPHPR"/>
</dbReference>
<dbReference type="PROSITE" id="PS51350">
    <property type="entry name" value="PTS_HPR_DOM"/>
    <property type="match status" value="1"/>
</dbReference>
<sequence length="89" mass="9580">MISRPLTLSNRLGLHARAASKLVQTTARFDSAAWLSHGDKRVNAKSIMGVLLLGAPCGSELIAEFDGEDEAQALEALEALVNDRFGEEQ</sequence>
<dbReference type="PANTHER" id="PTHR33705">
    <property type="entry name" value="PHOSPHOCARRIER PROTEIN HPR"/>
    <property type="match status" value="1"/>
</dbReference>
<evidence type="ECO:0000256" key="3">
    <source>
        <dbReference type="ARBA" id="ARBA00022490"/>
    </source>
</evidence>
<dbReference type="GO" id="GO:0009401">
    <property type="term" value="P:phosphoenolpyruvate-dependent sugar phosphotransferase system"/>
    <property type="evidence" value="ECO:0007669"/>
    <property type="project" value="UniProtKB-KW"/>
</dbReference>
<dbReference type="PANTHER" id="PTHR33705:SF2">
    <property type="entry name" value="PHOSPHOCARRIER PROTEIN NPR"/>
    <property type="match status" value="1"/>
</dbReference>
<dbReference type="CDD" id="cd00367">
    <property type="entry name" value="PTS-HPr_like"/>
    <property type="match status" value="1"/>
</dbReference>